<name>A0ABD1ARG2_CARAN</name>
<gene>
    <name evidence="2" type="ORF">V5N11_015961</name>
</gene>
<proteinExistence type="predicted"/>
<feature type="region of interest" description="Disordered" evidence="1">
    <location>
        <begin position="250"/>
        <end position="269"/>
    </location>
</feature>
<reference evidence="2 3" key="1">
    <citation type="submission" date="2024-04" db="EMBL/GenBank/DDBJ databases">
        <title>Genome assembly C_amara_ONT_v2.</title>
        <authorList>
            <person name="Yant L."/>
            <person name="Moore C."/>
            <person name="Slenker M."/>
        </authorList>
    </citation>
    <scope>NUCLEOTIDE SEQUENCE [LARGE SCALE GENOMIC DNA]</scope>
    <source>
        <tissue evidence="2">Leaf</tissue>
    </source>
</reference>
<dbReference type="AlphaFoldDB" id="A0ABD1ARG2"/>
<accession>A0ABD1ARG2</accession>
<dbReference type="Proteomes" id="UP001558713">
    <property type="component" value="Unassembled WGS sequence"/>
</dbReference>
<comment type="caution">
    <text evidence="2">The sequence shown here is derived from an EMBL/GenBank/DDBJ whole genome shotgun (WGS) entry which is preliminary data.</text>
</comment>
<organism evidence="2 3">
    <name type="scientific">Cardamine amara subsp. amara</name>
    <dbReference type="NCBI Taxonomy" id="228776"/>
    <lineage>
        <taxon>Eukaryota</taxon>
        <taxon>Viridiplantae</taxon>
        <taxon>Streptophyta</taxon>
        <taxon>Embryophyta</taxon>
        <taxon>Tracheophyta</taxon>
        <taxon>Spermatophyta</taxon>
        <taxon>Magnoliopsida</taxon>
        <taxon>eudicotyledons</taxon>
        <taxon>Gunneridae</taxon>
        <taxon>Pentapetalae</taxon>
        <taxon>rosids</taxon>
        <taxon>malvids</taxon>
        <taxon>Brassicales</taxon>
        <taxon>Brassicaceae</taxon>
        <taxon>Cardamineae</taxon>
        <taxon>Cardamine</taxon>
    </lineage>
</organism>
<evidence type="ECO:0000313" key="2">
    <source>
        <dbReference type="EMBL" id="KAL1209209.1"/>
    </source>
</evidence>
<evidence type="ECO:0000256" key="1">
    <source>
        <dbReference type="SAM" id="MobiDB-lite"/>
    </source>
</evidence>
<evidence type="ECO:0000313" key="3">
    <source>
        <dbReference type="Proteomes" id="UP001558713"/>
    </source>
</evidence>
<sequence length="269" mass="30406">MASGLRQQSIFDAKFKAMFETEDEKFKKLVECLEPLRENKVQVDSFTLSNLHSFCVTSGQMVKHVQVLTTIPYKDVRDSVLAKANSLGICPLNQQMNLRHVFDVCQWMKTKTGIEAVVEVQRSEKLRRRAAAKGRTVTESAMIRAFNTQFAEYSTELKKARAVLEKESDIGVSLRDKYWPVSAFDVATSVLNEEAVLDFCKKEGVKYGLCKYVEGLIERKKASFALREADNLRAVLKAIECFEVRDSSNCSVGEKRKGHGGETSSKRKK</sequence>
<protein>
    <submittedName>
        <fullName evidence="2">Uncharacterized protein</fullName>
    </submittedName>
</protein>
<dbReference type="EMBL" id="JBANAX010000425">
    <property type="protein sequence ID" value="KAL1209209.1"/>
    <property type="molecule type" value="Genomic_DNA"/>
</dbReference>
<keyword evidence="3" id="KW-1185">Reference proteome</keyword>